<keyword evidence="2" id="KW-1185">Reference proteome</keyword>
<evidence type="ECO:0000313" key="2">
    <source>
        <dbReference type="Proteomes" id="UP001243375"/>
    </source>
</evidence>
<dbReference type="EMBL" id="JASBWU010000001">
    <property type="protein sequence ID" value="KAJ9125181.1"/>
    <property type="molecule type" value="Genomic_DNA"/>
</dbReference>
<sequence length="1235" mass="135351">MADELDVIIIDDSDEERVVKPSSKKVKRRHRDSSPAEAKHFGRQSQPISIDDLDSEIGHDAIDVLFGQGEAAGIEVAAAEGVVTVTSTTVINADQADQALPLLINVLPDLDPDYGLKLLREKVFSDGENHTIEHCLQTALEALFAEATYPKVQRSLKRKRLEDSDDEDDERPSGASSSSSNNAGPDTLATCRIFQPGKAAYKSKAFLAEKRKGSAYRDKALVDLDNLFPLMLTAHVNLKQFVPTYFALKAETLLPDDEKPYVPMKQKRAQKHIHAQKSTSSKKGKSKAKGKQTAEADGAAEYEAEREWFIAYLLNKGDGTSYDHARSMVPATKDGDAECSCCFGDDDLMFMVQCAEGHNFCRDCIRKMTEVAVGDQTANVVCPHTDGCEAKFYDRDLRKAMSVKLYNTYMGIIQRKELEEAGIEGLESCPYCNFALIIENQEERLFACQSDDCGTVSCRKCRKHEHLPKTCEEGYDHFNQSPENYGQPKDPKKCRLWDPKDQDLYRDEVAAARENARREIIRNENGDVQEDDVEVALPEVNIVPDRDPYPPFEMFEGGGGQRLEAALANARANGAVGAPLLPGQLPENIRALMQRGRAGQLPGPLGFAIGALGNPNAELHGADNARLQEIRERLIRLQALQARIPPLPAPAPAPSGVRNPAAPMGGLDERAVADLAPPQEQLQERLAGLAAELARLQRVRPQRAADAAAVVANRNEAIADMVERMRNQRIPLPPLPRLIRRHVPVEPAGDVVAPIIERRAIPLRPLARDAMREAPLLVEDEDDNNDNDGRFRLPVARPNNARRPNTGGVVRFEEPAAVPVHPGNGERPKVAPGVVRSGDAAEVADQLNNVRRPRAVGGVRFEEPVEVGVPAPIGELAQLARIPGGAVAAREEVRQVLLNRIADRNERIQRAPIGNAQIPAGVAGLNRGAVDPAPHAVANPRPRGDQGVNNQNDIATLAGAERQLRQVLLEIRRDFPELAWADVVNVARDRGGRRVIDHELTPARRISPRHPTGVPVDPLSVLLVIHQRHPDWTERYYDSLINDRIAWNSHADFNMYAVPIIEGLRNGRIQPPIAQPARRPSAETLRQLHSCWSIGASNLVTLLERVMQNIGVNFPENRRLPGAAASFEILMIDHCPDRILLAHCQNLLRGRLALLPAILQQRRAANIAARPNQGAVANNDARAGAQANRVPGAPIPDDPPPPYEAVGGARRVPVGLGGIGARLYLPGVLGLLGRL</sequence>
<name>A0ACC2XNI2_9TREE</name>
<accession>A0ACC2XNI2</accession>
<protein>
    <submittedName>
        <fullName evidence="1">Uncharacterized protein</fullName>
    </submittedName>
</protein>
<reference evidence="1" key="1">
    <citation type="submission" date="2023-04" db="EMBL/GenBank/DDBJ databases">
        <title>Draft Genome sequencing of Naganishia species isolated from polar environments using Oxford Nanopore Technology.</title>
        <authorList>
            <person name="Leo P."/>
            <person name="Venkateswaran K."/>
        </authorList>
    </citation>
    <scope>NUCLEOTIDE SEQUENCE</scope>
    <source>
        <strain evidence="1">MNA-CCFEE 5425</strain>
    </source>
</reference>
<dbReference type="Proteomes" id="UP001243375">
    <property type="component" value="Unassembled WGS sequence"/>
</dbReference>
<comment type="caution">
    <text evidence="1">The sequence shown here is derived from an EMBL/GenBank/DDBJ whole genome shotgun (WGS) entry which is preliminary data.</text>
</comment>
<proteinExistence type="predicted"/>
<organism evidence="1 2">
    <name type="scientific">Naganishia vaughanmartiniae</name>
    <dbReference type="NCBI Taxonomy" id="1424756"/>
    <lineage>
        <taxon>Eukaryota</taxon>
        <taxon>Fungi</taxon>
        <taxon>Dikarya</taxon>
        <taxon>Basidiomycota</taxon>
        <taxon>Agaricomycotina</taxon>
        <taxon>Tremellomycetes</taxon>
        <taxon>Filobasidiales</taxon>
        <taxon>Filobasidiaceae</taxon>
        <taxon>Naganishia</taxon>
    </lineage>
</organism>
<evidence type="ECO:0000313" key="1">
    <source>
        <dbReference type="EMBL" id="KAJ9125181.1"/>
    </source>
</evidence>
<gene>
    <name evidence="1" type="ORF">QFC22_000135</name>
</gene>